<dbReference type="PROSITE" id="PS00108">
    <property type="entry name" value="PROTEIN_KINASE_ST"/>
    <property type="match status" value="1"/>
</dbReference>
<feature type="compositionally biased region" description="Basic and acidic residues" evidence="8">
    <location>
        <begin position="523"/>
        <end position="553"/>
    </location>
</feature>
<keyword evidence="2" id="KW-0808">Transferase</keyword>
<dbReference type="GO" id="GO:0005524">
    <property type="term" value="F:ATP binding"/>
    <property type="evidence" value="ECO:0007669"/>
    <property type="project" value="UniProtKB-UniRule"/>
</dbReference>
<accession>A0AAE0FA11</accession>
<evidence type="ECO:0000256" key="2">
    <source>
        <dbReference type="ARBA" id="ARBA00022679"/>
    </source>
</evidence>
<feature type="compositionally biased region" description="Basic and acidic residues" evidence="8">
    <location>
        <begin position="322"/>
        <end position="333"/>
    </location>
</feature>
<dbReference type="Gene3D" id="3.30.200.20">
    <property type="entry name" value="Phosphorylase Kinase, domain 1"/>
    <property type="match status" value="1"/>
</dbReference>
<dbReference type="InterPro" id="IPR008271">
    <property type="entry name" value="Ser/Thr_kinase_AS"/>
</dbReference>
<dbReference type="Pfam" id="PF00069">
    <property type="entry name" value="Pkinase"/>
    <property type="match status" value="1"/>
</dbReference>
<dbReference type="FunFam" id="3.30.200.20:FF:000099">
    <property type="entry name" value="Serine/threonine-protein kinase BLUS1"/>
    <property type="match status" value="1"/>
</dbReference>
<evidence type="ECO:0000256" key="8">
    <source>
        <dbReference type="SAM" id="MobiDB-lite"/>
    </source>
</evidence>
<evidence type="ECO:0000256" key="7">
    <source>
        <dbReference type="SAM" id="Coils"/>
    </source>
</evidence>
<evidence type="ECO:0000313" key="11">
    <source>
        <dbReference type="Proteomes" id="UP001190700"/>
    </source>
</evidence>
<sequence length="713" mass="78739">MATSALSQRQYPTEASGYDLKEEVGRGASAKVWRAICLPFNEVVAVKILDLERQEPANMEEIRRETQTMTLLSHPNLVKSYCSFVTEQSLWVIMPYLAGGSCLNLLKWAHPKGFDEVLIATILKAVLQALDYCHRNGLIHRDIKAGNILLDASGIIKIADFGVSASNWGSQDKRHQTFVGTPCWMAPEVMEMKQGYDFHADIWSLGITVLELAHGHAPFAKYPPMKVLMMTIQQPAPTLEDTSGKHFSKALREFVSLCLDKDPEKRPSAAKLLEHKFLKEARKKEILVKHLLEGQPSLGERTRKLREREVERRAQMNGGLKESTDREEKSRSEYTRGISGWNFDVNAIKEEASRQPLPQVPENSMVGVSSTNSLSALGAEKSSGDSLSAPSALTSPQDAGAKKVTKTGEKGRFAVYEEEKDPEGGNTQPEVKSVETPKPVNPLEAPGPSAPPALERAPSRDGERVGRFTLKPDDEITEKPQRGRFSLVDDDQSKVKAEEKKMSRMGSAEDRKEEKVTPAGAAARKEDRPAMQRTDSQSEMKPSRFFVVDREPNVSKGVVATAQPKIATPSQTPKNAAQAPAKTQQQPAGPSPTPEQLVQTLPALLSDMQTMMAKSASLAAQQQEIQMMTQNAVKTLSVMQGDSPPEMLKIVNQPANAQPARQLKTEPVQAAEDLQKMVSTLVEENTQLKRRIKELERLLNATAAEKHPQAKIR</sequence>
<dbReference type="InterPro" id="IPR011009">
    <property type="entry name" value="Kinase-like_dom_sf"/>
</dbReference>
<dbReference type="GO" id="GO:0043539">
    <property type="term" value="F:protein serine/threonine kinase activator activity"/>
    <property type="evidence" value="ECO:0007669"/>
    <property type="project" value="InterPro"/>
</dbReference>
<feature type="domain" description="Protein kinase" evidence="9">
    <location>
        <begin position="18"/>
        <end position="278"/>
    </location>
</feature>
<dbReference type="EMBL" id="LGRX02022274">
    <property type="protein sequence ID" value="KAK3255789.1"/>
    <property type="molecule type" value="Genomic_DNA"/>
</dbReference>
<dbReference type="PROSITE" id="PS50011">
    <property type="entry name" value="PROTEIN_KINASE_DOM"/>
    <property type="match status" value="1"/>
</dbReference>
<dbReference type="InterPro" id="IPR017441">
    <property type="entry name" value="Protein_kinase_ATP_BS"/>
</dbReference>
<dbReference type="SUPFAM" id="SSF56112">
    <property type="entry name" value="Protein kinase-like (PK-like)"/>
    <property type="match status" value="1"/>
</dbReference>
<gene>
    <name evidence="10" type="ORF">CYMTET_35050</name>
</gene>
<dbReference type="AlphaFoldDB" id="A0AAE0FA11"/>
<dbReference type="SMART" id="SM00220">
    <property type="entry name" value="S_TKc"/>
    <property type="match status" value="1"/>
</dbReference>
<dbReference type="Gene3D" id="1.10.510.10">
    <property type="entry name" value="Transferase(Phosphotransferase) domain 1"/>
    <property type="match status" value="1"/>
</dbReference>
<feature type="region of interest" description="Disordered" evidence="8">
    <location>
        <begin position="299"/>
        <end position="333"/>
    </location>
</feature>
<evidence type="ECO:0000259" key="9">
    <source>
        <dbReference type="PROSITE" id="PS50011"/>
    </source>
</evidence>
<comment type="caution">
    <text evidence="10">The sequence shown here is derived from an EMBL/GenBank/DDBJ whole genome shotgun (WGS) entry which is preliminary data.</text>
</comment>
<feature type="compositionally biased region" description="Polar residues" evidence="8">
    <location>
        <begin position="384"/>
        <end position="397"/>
    </location>
</feature>
<dbReference type="PROSITE" id="PS00107">
    <property type="entry name" value="PROTEIN_KINASE_ATP"/>
    <property type="match status" value="1"/>
</dbReference>
<dbReference type="InterPro" id="IPR047173">
    <property type="entry name" value="STRAD_A/B-like"/>
</dbReference>
<evidence type="ECO:0000256" key="1">
    <source>
        <dbReference type="ARBA" id="ARBA00008874"/>
    </source>
</evidence>
<reference evidence="10 11" key="1">
    <citation type="journal article" date="2015" name="Genome Biol. Evol.">
        <title>Comparative Genomics of a Bacterivorous Green Alga Reveals Evolutionary Causalities and Consequences of Phago-Mixotrophic Mode of Nutrition.</title>
        <authorList>
            <person name="Burns J.A."/>
            <person name="Paasch A."/>
            <person name="Narechania A."/>
            <person name="Kim E."/>
        </authorList>
    </citation>
    <scope>NUCLEOTIDE SEQUENCE [LARGE SCALE GENOMIC DNA]</scope>
    <source>
        <strain evidence="10 11">PLY_AMNH</strain>
    </source>
</reference>
<keyword evidence="4" id="KW-0418">Kinase</keyword>
<dbReference type="GO" id="GO:0004672">
    <property type="term" value="F:protein kinase activity"/>
    <property type="evidence" value="ECO:0007669"/>
    <property type="project" value="InterPro"/>
</dbReference>
<evidence type="ECO:0000256" key="6">
    <source>
        <dbReference type="PROSITE-ProRule" id="PRU10141"/>
    </source>
</evidence>
<dbReference type="FunFam" id="1.10.510.10:FF:000947">
    <property type="entry name" value="serine/threonine-protein kinase OSR1"/>
    <property type="match status" value="1"/>
</dbReference>
<name>A0AAE0FA11_9CHLO</name>
<feature type="region of interest" description="Disordered" evidence="8">
    <location>
        <begin position="376"/>
        <end position="598"/>
    </location>
</feature>
<dbReference type="Proteomes" id="UP001190700">
    <property type="component" value="Unassembled WGS sequence"/>
</dbReference>
<comment type="similarity">
    <text evidence="1">Belongs to the protein kinase superfamily. STE Ser/Thr protein kinase family. STE20 subfamily.</text>
</comment>
<evidence type="ECO:0000256" key="5">
    <source>
        <dbReference type="ARBA" id="ARBA00022840"/>
    </source>
</evidence>
<feature type="coiled-coil region" evidence="7">
    <location>
        <begin position="671"/>
        <end position="705"/>
    </location>
</feature>
<protein>
    <recommendedName>
        <fullName evidence="9">Protein kinase domain-containing protein</fullName>
    </recommendedName>
</protein>
<feature type="compositionally biased region" description="Basic and acidic residues" evidence="8">
    <location>
        <begin position="300"/>
        <end position="314"/>
    </location>
</feature>
<evidence type="ECO:0000313" key="10">
    <source>
        <dbReference type="EMBL" id="KAK3255789.1"/>
    </source>
</evidence>
<feature type="compositionally biased region" description="Basic and acidic residues" evidence="8">
    <location>
        <begin position="457"/>
        <end position="481"/>
    </location>
</feature>
<feature type="compositionally biased region" description="Low complexity" evidence="8">
    <location>
        <begin position="571"/>
        <end position="588"/>
    </location>
</feature>
<feature type="compositionally biased region" description="Basic and acidic residues" evidence="8">
    <location>
        <begin position="406"/>
        <end position="417"/>
    </location>
</feature>
<feature type="binding site" evidence="6">
    <location>
        <position position="47"/>
    </location>
    <ligand>
        <name>ATP</name>
        <dbReference type="ChEBI" id="CHEBI:30616"/>
    </ligand>
</feature>
<keyword evidence="7" id="KW-0175">Coiled coil</keyword>
<dbReference type="PANTHER" id="PTHR48014:SF21">
    <property type="entry name" value="SERINE_THREONINE-PROTEIN KINASE FRAY2"/>
    <property type="match status" value="1"/>
</dbReference>
<keyword evidence="5 6" id="KW-0067">ATP-binding</keyword>
<dbReference type="PANTHER" id="PTHR48014">
    <property type="entry name" value="SERINE/THREONINE-PROTEIN KINASE FRAY2"/>
    <property type="match status" value="1"/>
</dbReference>
<organism evidence="10 11">
    <name type="scientific">Cymbomonas tetramitiformis</name>
    <dbReference type="NCBI Taxonomy" id="36881"/>
    <lineage>
        <taxon>Eukaryota</taxon>
        <taxon>Viridiplantae</taxon>
        <taxon>Chlorophyta</taxon>
        <taxon>Pyramimonadophyceae</taxon>
        <taxon>Pyramimonadales</taxon>
        <taxon>Pyramimonadaceae</taxon>
        <taxon>Cymbomonas</taxon>
    </lineage>
</organism>
<evidence type="ECO:0000256" key="3">
    <source>
        <dbReference type="ARBA" id="ARBA00022741"/>
    </source>
</evidence>
<evidence type="ECO:0000256" key="4">
    <source>
        <dbReference type="ARBA" id="ARBA00022777"/>
    </source>
</evidence>
<keyword evidence="3 6" id="KW-0547">Nucleotide-binding</keyword>
<dbReference type="InterPro" id="IPR000719">
    <property type="entry name" value="Prot_kinase_dom"/>
</dbReference>
<feature type="compositionally biased region" description="Basic and acidic residues" evidence="8">
    <location>
        <begin position="491"/>
        <end position="516"/>
    </location>
</feature>
<proteinExistence type="inferred from homology"/>
<keyword evidence="11" id="KW-1185">Reference proteome</keyword>